<dbReference type="InterPro" id="IPR043749">
    <property type="entry name" value="DUF5694"/>
</dbReference>
<protein>
    <submittedName>
        <fullName evidence="1">Uncharacterized protein</fullName>
    </submittedName>
</protein>
<dbReference type="Pfam" id="PF18950">
    <property type="entry name" value="DUF5694"/>
    <property type="match status" value="1"/>
</dbReference>
<reference evidence="1 2" key="1">
    <citation type="submission" date="2021-05" db="EMBL/GenBank/DDBJ databases">
        <title>Novel Bacillus species.</title>
        <authorList>
            <person name="Liu G."/>
        </authorList>
    </citation>
    <scope>NUCLEOTIDE SEQUENCE [LARGE SCALE GENOMIC DNA]</scope>
    <source>
        <strain evidence="1 2">FJAT-49732</strain>
    </source>
</reference>
<dbReference type="EMBL" id="JAGYPJ010000001">
    <property type="protein sequence ID" value="MBS4201763.1"/>
    <property type="molecule type" value="Genomic_DNA"/>
</dbReference>
<evidence type="ECO:0000313" key="2">
    <source>
        <dbReference type="Proteomes" id="UP000682713"/>
    </source>
</evidence>
<dbReference type="AlphaFoldDB" id="A0A942TQL9"/>
<keyword evidence="2" id="KW-1185">Reference proteome</keyword>
<dbReference type="RefSeq" id="WP_213112202.1">
    <property type="nucleotide sequence ID" value="NZ_JAGYPJ010000001.1"/>
</dbReference>
<evidence type="ECO:0000313" key="1">
    <source>
        <dbReference type="EMBL" id="MBS4201763.1"/>
    </source>
</evidence>
<gene>
    <name evidence="1" type="ORF">KHA93_19350</name>
</gene>
<name>A0A942TQL9_9BACI</name>
<sequence length="250" mass="29224">MKKVNKKPTILILGTFHMAPSSDLFQSKLDDFLTLKKQQEIREVVERFKQYKPNKLAVERVTKRDHELNEEFRRYKNGDFELQVNEIYQLGFRIADELNHEKVYAIDWMEQGAGTRSAGEVYEWAKENQPDLSQSIYGWLEAASQGETQGVAPTILDLYRGCNDPIEIKKHHEMYINMARIGDIDHYVGIDWLIWWYQRNLILFSNLARLATSANDRILFIVGSGHVQILYQFLEESGLFNLERADTYLG</sequence>
<proteinExistence type="predicted"/>
<dbReference type="Proteomes" id="UP000682713">
    <property type="component" value="Unassembled WGS sequence"/>
</dbReference>
<organism evidence="1 2">
    <name type="scientific">Lederbergia citrisecunda</name>
    <dbReference type="NCBI Taxonomy" id="2833583"/>
    <lineage>
        <taxon>Bacteria</taxon>
        <taxon>Bacillati</taxon>
        <taxon>Bacillota</taxon>
        <taxon>Bacilli</taxon>
        <taxon>Bacillales</taxon>
        <taxon>Bacillaceae</taxon>
        <taxon>Lederbergia</taxon>
    </lineage>
</organism>
<comment type="caution">
    <text evidence="1">The sequence shown here is derived from an EMBL/GenBank/DDBJ whole genome shotgun (WGS) entry which is preliminary data.</text>
</comment>
<accession>A0A942TQL9</accession>